<dbReference type="Pfam" id="PF02811">
    <property type="entry name" value="PHP"/>
    <property type="match status" value="1"/>
</dbReference>
<dbReference type="AlphaFoldDB" id="A0A1H4BIV6"/>
<dbReference type="InterPro" id="IPR010140">
    <property type="entry name" value="Histidinol_P_phosphatase_HisJ"/>
</dbReference>
<dbReference type="RefSeq" id="WP_093044112.1">
    <property type="nucleotide sequence ID" value="NZ_FNQR01000005.1"/>
</dbReference>
<dbReference type="SUPFAM" id="SSF89550">
    <property type="entry name" value="PHP domain-like"/>
    <property type="match status" value="1"/>
</dbReference>
<dbReference type="Proteomes" id="UP000198584">
    <property type="component" value="Unassembled WGS sequence"/>
</dbReference>
<dbReference type="NCBIfam" id="NF005996">
    <property type="entry name" value="PRK08123.1"/>
    <property type="match status" value="1"/>
</dbReference>
<dbReference type="NCBIfam" id="TIGR01856">
    <property type="entry name" value="hisJ_fam"/>
    <property type="match status" value="1"/>
</dbReference>
<evidence type="ECO:0000259" key="9">
    <source>
        <dbReference type="Pfam" id="PF02811"/>
    </source>
</evidence>
<evidence type="ECO:0000256" key="3">
    <source>
        <dbReference type="ARBA" id="ARBA00013085"/>
    </source>
</evidence>
<evidence type="ECO:0000256" key="8">
    <source>
        <dbReference type="RuleBase" id="RU366003"/>
    </source>
</evidence>
<dbReference type="OrthoDB" id="9775255at2"/>
<dbReference type="PANTHER" id="PTHR21039:SF0">
    <property type="entry name" value="HISTIDINOL-PHOSPHATASE"/>
    <property type="match status" value="1"/>
</dbReference>
<keyword evidence="4 8" id="KW-0028">Amino-acid biosynthesis</keyword>
<keyword evidence="11" id="KW-1185">Reference proteome</keyword>
<dbReference type="GO" id="GO:0000105">
    <property type="term" value="P:L-histidine biosynthetic process"/>
    <property type="evidence" value="ECO:0007669"/>
    <property type="project" value="UniProtKB-UniRule"/>
</dbReference>
<keyword evidence="6 8" id="KW-0368">Histidine biosynthesis</keyword>
<evidence type="ECO:0000313" key="10">
    <source>
        <dbReference type="EMBL" id="SEA48046.1"/>
    </source>
</evidence>
<dbReference type="Gene3D" id="3.20.20.140">
    <property type="entry name" value="Metal-dependent hydrolases"/>
    <property type="match status" value="1"/>
</dbReference>
<comment type="catalytic activity">
    <reaction evidence="7 8">
        <text>L-histidinol phosphate + H2O = L-histidinol + phosphate</text>
        <dbReference type="Rhea" id="RHEA:14465"/>
        <dbReference type="ChEBI" id="CHEBI:15377"/>
        <dbReference type="ChEBI" id="CHEBI:43474"/>
        <dbReference type="ChEBI" id="CHEBI:57699"/>
        <dbReference type="ChEBI" id="CHEBI:57980"/>
        <dbReference type="EC" id="3.1.3.15"/>
    </reaction>
</comment>
<dbReference type="GO" id="GO:0005737">
    <property type="term" value="C:cytoplasm"/>
    <property type="evidence" value="ECO:0007669"/>
    <property type="project" value="TreeGrafter"/>
</dbReference>
<dbReference type="CDD" id="cd12110">
    <property type="entry name" value="PHP_HisPPase_Hisj_like"/>
    <property type="match status" value="1"/>
</dbReference>
<evidence type="ECO:0000256" key="7">
    <source>
        <dbReference type="ARBA" id="ARBA00049158"/>
    </source>
</evidence>
<evidence type="ECO:0000256" key="1">
    <source>
        <dbReference type="ARBA" id="ARBA00004970"/>
    </source>
</evidence>
<comment type="similarity">
    <text evidence="2 8">Belongs to the PHP hydrolase family. HisK subfamily.</text>
</comment>
<evidence type="ECO:0000256" key="4">
    <source>
        <dbReference type="ARBA" id="ARBA00022605"/>
    </source>
</evidence>
<sequence length="269" mass="30415">MITDGHVHTPYCPHGSSDSFKAYVEQALKQGYQTITFTEHAPLPESFHDPVPDKDSGMKRSLMESYIRDIQEIKKEYQEDIDILLGLEVDYIEGYQQQTSRFLSDYGDVLDDSILSLHFLKGPSGRYHCIDFSESAFQKVVEDFGSVDKVYQGYFSTLEKSIQADLGPYKPTRIGHMTLIRKFHHLFPSPAGWDESIPELLKLIKQKNYQLDYNGAGYYKPACKESYPPHPIATQAYQAGIPLVYGSDAHTSSAIGQGLDQIDQTLITD</sequence>
<dbReference type="GO" id="GO:0004401">
    <property type="term" value="F:histidinol-phosphatase activity"/>
    <property type="evidence" value="ECO:0007669"/>
    <property type="project" value="UniProtKB-UniRule"/>
</dbReference>
<dbReference type="InterPro" id="IPR016195">
    <property type="entry name" value="Pol/histidinol_Pase-like"/>
</dbReference>
<dbReference type="EMBL" id="FNQR01000005">
    <property type="protein sequence ID" value="SEA48046.1"/>
    <property type="molecule type" value="Genomic_DNA"/>
</dbReference>
<evidence type="ECO:0000313" key="11">
    <source>
        <dbReference type="Proteomes" id="UP000198584"/>
    </source>
</evidence>
<name>A0A1H4BIV6_9BACI</name>
<keyword evidence="5 8" id="KW-0378">Hydrolase</keyword>
<dbReference type="InterPro" id="IPR004013">
    <property type="entry name" value="PHP_dom"/>
</dbReference>
<evidence type="ECO:0000256" key="6">
    <source>
        <dbReference type="ARBA" id="ARBA00023102"/>
    </source>
</evidence>
<organism evidence="10 11">
    <name type="scientific">Thalassobacillus cyri</name>
    <dbReference type="NCBI Taxonomy" id="571932"/>
    <lineage>
        <taxon>Bacteria</taxon>
        <taxon>Bacillati</taxon>
        <taxon>Bacillota</taxon>
        <taxon>Bacilli</taxon>
        <taxon>Bacillales</taxon>
        <taxon>Bacillaceae</taxon>
        <taxon>Thalassobacillus</taxon>
    </lineage>
</organism>
<comment type="pathway">
    <text evidence="1 8">Amino-acid biosynthesis; L-histidine biosynthesis; L-histidine from 5-phospho-alpha-D-ribose 1-diphosphate: step 8/9.</text>
</comment>
<proteinExistence type="inferred from homology"/>
<accession>A0A1H4BIV6</accession>
<dbReference type="PANTHER" id="PTHR21039">
    <property type="entry name" value="HISTIDINOL PHOSPHATASE-RELATED"/>
    <property type="match status" value="1"/>
</dbReference>
<dbReference type="STRING" id="571932.SAMN05421743_10549"/>
<gene>
    <name evidence="10" type="ORF">SAMN05421743_10549</name>
</gene>
<dbReference type="UniPathway" id="UPA00031">
    <property type="reaction ID" value="UER00013"/>
</dbReference>
<feature type="domain" description="PHP" evidence="9">
    <location>
        <begin position="4"/>
        <end position="214"/>
    </location>
</feature>
<evidence type="ECO:0000256" key="5">
    <source>
        <dbReference type="ARBA" id="ARBA00022801"/>
    </source>
</evidence>
<evidence type="ECO:0000256" key="2">
    <source>
        <dbReference type="ARBA" id="ARBA00009152"/>
    </source>
</evidence>
<dbReference type="EC" id="3.1.3.15" evidence="3 8"/>
<protein>
    <recommendedName>
        <fullName evidence="3 8">Histidinol-phosphatase</fullName>
        <shortName evidence="8">HolPase</shortName>
        <ecNumber evidence="3 8">3.1.3.15</ecNumber>
    </recommendedName>
</protein>
<reference evidence="11" key="1">
    <citation type="submission" date="2016-10" db="EMBL/GenBank/DDBJ databases">
        <authorList>
            <person name="Varghese N."/>
            <person name="Submissions S."/>
        </authorList>
    </citation>
    <scope>NUCLEOTIDE SEQUENCE [LARGE SCALE GENOMIC DNA]</scope>
    <source>
        <strain evidence="11">CCM7597</strain>
    </source>
</reference>